<dbReference type="PANTHER" id="PTHR43060">
    <property type="entry name" value="3-HYDROXYISOBUTYRATE DEHYDROGENASE-LIKE 1, MITOCHONDRIAL-RELATED"/>
    <property type="match status" value="1"/>
</dbReference>
<dbReference type="InterPro" id="IPR002204">
    <property type="entry name" value="3-OH-isobutyrate_DH-rel_CS"/>
</dbReference>
<evidence type="ECO:0000256" key="2">
    <source>
        <dbReference type="ARBA" id="ARBA00023002"/>
    </source>
</evidence>
<dbReference type="SUPFAM" id="SSF48179">
    <property type="entry name" value="6-phosphogluconate dehydrogenase C-terminal domain-like"/>
    <property type="match status" value="1"/>
</dbReference>
<name>A0A0D0L819_9PSED</name>
<gene>
    <name evidence="7" type="ORF">RU08_02410</name>
</gene>
<reference evidence="7 8" key="1">
    <citation type="submission" date="2014-12" db="EMBL/GenBank/DDBJ databases">
        <title>16Stimator: statistical estimation of ribosomal gene copy numbers from draft genome assemblies.</title>
        <authorList>
            <person name="Perisin M.A."/>
            <person name="Vetter M."/>
            <person name="Gilbert J.A."/>
            <person name="Bergelson J."/>
        </authorList>
    </citation>
    <scope>NUCLEOTIDE SEQUENCE [LARGE SCALE GENOMIC DNA]</scope>
    <source>
        <strain evidence="7 8">MEJ086</strain>
    </source>
</reference>
<accession>A0A0D0L819</accession>
<feature type="domain" description="6-phosphogluconate dehydrogenase NADP-binding" evidence="5">
    <location>
        <begin position="2"/>
        <end position="160"/>
    </location>
</feature>
<evidence type="ECO:0000313" key="8">
    <source>
        <dbReference type="Proteomes" id="UP000032068"/>
    </source>
</evidence>
<evidence type="ECO:0000313" key="7">
    <source>
        <dbReference type="EMBL" id="KIQ06064.1"/>
    </source>
</evidence>
<keyword evidence="3" id="KW-0520">NAD</keyword>
<sequence length="306" mass="32544">MQIAFIGLGQMGQPMAINLLHDHPGLLVHSASSRAYSALRDLGAEATDDLRRLAASDIVFLCLPDASTILDLLFGDQGIAQWMHPGSTIIDTSTVDYRQTVDIATQLEARNIRFMDAPVSGMPSRAADGTLTIMCGASAALFAEMQPYLQSMATTILHMGQAGNGQLTKLINQLLYDINCAALAEVLPMAVKLGLDAEKVSAVVNNGTGRSHASSYFLPHILAGRFDSAYPLDHAYKDLTSAARLSADLGIPLPLLSAATAIYQTALLQGHGSDDKGAMIKVYERLLGVEFRAAPPASLPAPVHPH</sequence>
<evidence type="ECO:0000256" key="3">
    <source>
        <dbReference type="ARBA" id="ARBA00023027"/>
    </source>
</evidence>
<dbReference type="InterPro" id="IPR008927">
    <property type="entry name" value="6-PGluconate_DH-like_C_sf"/>
</dbReference>
<dbReference type="Gene3D" id="3.40.50.720">
    <property type="entry name" value="NAD(P)-binding Rossmann-like Domain"/>
    <property type="match status" value="1"/>
</dbReference>
<organism evidence="7 8">
    <name type="scientific">Pseudomonas fulva</name>
    <dbReference type="NCBI Taxonomy" id="47880"/>
    <lineage>
        <taxon>Bacteria</taxon>
        <taxon>Pseudomonadati</taxon>
        <taxon>Pseudomonadota</taxon>
        <taxon>Gammaproteobacteria</taxon>
        <taxon>Pseudomonadales</taxon>
        <taxon>Pseudomonadaceae</taxon>
        <taxon>Pseudomonas</taxon>
    </lineage>
</organism>
<evidence type="ECO:0000259" key="5">
    <source>
        <dbReference type="Pfam" id="PF03446"/>
    </source>
</evidence>
<dbReference type="GO" id="GO:0016054">
    <property type="term" value="P:organic acid catabolic process"/>
    <property type="evidence" value="ECO:0007669"/>
    <property type="project" value="UniProtKB-ARBA"/>
</dbReference>
<dbReference type="GO" id="GO:0051287">
    <property type="term" value="F:NAD binding"/>
    <property type="evidence" value="ECO:0007669"/>
    <property type="project" value="InterPro"/>
</dbReference>
<dbReference type="RefSeq" id="WP_042552199.1">
    <property type="nucleotide sequence ID" value="NZ_JXQW01000004.1"/>
</dbReference>
<evidence type="ECO:0000259" key="6">
    <source>
        <dbReference type="Pfam" id="PF14833"/>
    </source>
</evidence>
<feature type="domain" description="3-hydroxyisobutyrate dehydrogenase-like NAD-binding" evidence="6">
    <location>
        <begin position="163"/>
        <end position="283"/>
    </location>
</feature>
<evidence type="ECO:0000256" key="4">
    <source>
        <dbReference type="PIRSR" id="PIRSR000103-1"/>
    </source>
</evidence>
<protein>
    <submittedName>
        <fullName evidence="7">2-hydroxymethylglutarate dehydrogenase</fullName>
    </submittedName>
</protein>
<dbReference type="PANTHER" id="PTHR43060:SF15">
    <property type="entry name" value="3-HYDROXYISOBUTYRATE DEHYDROGENASE-LIKE 1, MITOCHONDRIAL-RELATED"/>
    <property type="match status" value="1"/>
</dbReference>
<dbReference type="EMBL" id="JXQW01000004">
    <property type="protein sequence ID" value="KIQ06064.1"/>
    <property type="molecule type" value="Genomic_DNA"/>
</dbReference>
<evidence type="ECO:0000256" key="1">
    <source>
        <dbReference type="ARBA" id="ARBA00009080"/>
    </source>
</evidence>
<comment type="similarity">
    <text evidence="1">Belongs to the HIBADH-related family.</text>
</comment>
<dbReference type="Gene3D" id="1.10.1040.10">
    <property type="entry name" value="N-(1-d-carboxylethyl)-l-norvaline Dehydrogenase, domain 2"/>
    <property type="match status" value="1"/>
</dbReference>
<proteinExistence type="inferred from homology"/>
<dbReference type="InterPro" id="IPR015815">
    <property type="entry name" value="HIBADH-related"/>
</dbReference>
<dbReference type="PROSITE" id="PS00895">
    <property type="entry name" value="3_HYDROXYISOBUT_DH"/>
    <property type="match status" value="1"/>
</dbReference>
<dbReference type="Pfam" id="PF14833">
    <property type="entry name" value="NAD_binding_11"/>
    <property type="match status" value="1"/>
</dbReference>
<dbReference type="SUPFAM" id="SSF51735">
    <property type="entry name" value="NAD(P)-binding Rossmann-fold domains"/>
    <property type="match status" value="1"/>
</dbReference>
<dbReference type="AlphaFoldDB" id="A0A0D0L819"/>
<dbReference type="InterPro" id="IPR029154">
    <property type="entry name" value="HIBADH-like_NADP-bd"/>
</dbReference>
<dbReference type="GO" id="GO:0050661">
    <property type="term" value="F:NADP binding"/>
    <property type="evidence" value="ECO:0007669"/>
    <property type="project" value="InterPro"/>
</dbReference>
<feature type="active site" evidence="4">
    <location>
        <position position="169"/>
    </location>
</feature>
<keyword evidence="2" id="KW-0560">Oxidoreductase</keyword>
<comment type="caution">
    <text evidence="7">The sequence shown here is derived from an EMBL/GenBank/DDBJ whole genome shotgun (WGS) entry which is preliminary data.</text>
</comment>
<dbReference type="InterPro" id="IPR013328">
    <property type="entry name" value="6PGD_dom2"/>
</dbReference>
<dbReference type="Pfam" id="PF03446">
    <property type="entry name" value="NAD_binding_2"/>
    <property type="match status" value="1"/>
</dbReference>
<dbReference type="PIRSF" id="PIRSF000103">
    <property type="entry name" value="HIBADH"/>
    <property type="match status" value="1"/>
</dbReference>
<dbReference type="OrthoDB" id="9786703at2"/>
<dbReference type="GO" id="GO:0016491">
    <property type="term" value="F:oxidoreductase activity"/>
    <property type="evidence" value="ECO:0007669"/>
    <property type="project" value="UniProtKB-KW"/>
</dbReference>
<dbReference type="InterPro" id="IPR036291">
    <property type="entry name" value="NAD(P)-bd_dom_sf"/>
</dbReference>
<dbReference type="Proteomes" id="UP000032068">
    <property type="component" value="Unassembled WGS sequence"/>
</dbReference>
<dbReference type="InterPro" id="IPR006115">
    <property type="entry name" value="6PGDH_NADP-bd"/>
</dbReference>